<accession>A0A0A9FWT8</accession>
<keyword evidence="1" id="KW-0812">Transmembrane</keyword>
<keyword evidence="1" id="KW-1133">Transmembrane helix</keyword>
<reference evidence="2" key="2">
    <citation type="journal article" date="2015" name="Data Brief">
        <title>Shoot transcriptome of the giant reed, Arundo donax.</title>
        <authorList>
            <person name="Barrero R.A."/>
            <person name="Guerrero F.D."/>
            <person name="Moolhuijzen P."/>
            <person name="Goolsby J.A."/>
            <person name="Tidwell J."/>
            <person name="Bellgard S.E."/>
            <person name="Bellgard M.I."/>
        </authorList>
    </citation>
    <scope>NUCLEOTIDE SEQUENCE</scope>
    <source>
        <tissue evidence="2">Shoot tissue taken approximately 20 cm above the soil surface</tissue>
    </source>
</reference>
<evidence type="ECO:0000313" key="2">
    <source>
        <dbReference type="EMBL" id="JAE15669.1"/>
    </source>
</evidence>
<keyword evidence="1" id="KW-0472">Membrane</keyword>
<organism evidence="2">
    <name type="scientific">Arundo donax</name>
    <name type="common">Giant reed</name>
    <name type="synonym">Donax arundinaceus</name>
    <dbReference type="NCBI Taxonomy" id="35708"/>
    <lineage>
        <taxon>Eukaryota</taxon>
        <taxon>Viridiplantae</taxon>
        <taxon>Streptophyta</taxon>
        <taxon>Embryophyta</taxon>
        <taxon>Tracheophyta</taxon>
        <taxon>Spermatophyta</taxon>
        <taxon>Magnoliopsida</taxon>
        <taxon>Liliopsida</taxon>
        <taxon>Poales</taxon>
        <taxon>Poaceae</taxon>
        <taxon>PACMAD clade</taxon>
        <taxon>Arundinoideae</taxon>
        <taxon>Arundineae</taxon>
        <taxon>Arundo</taxon>
    </lineage>
</organism>
<reference evidence="2" key="1">
    <citation type="submission" date="2014-09" db="EMBL/GenBank/DDBJ databases">
        <authorList>
            <person name="Magalhaes I.L.F."/>
            <person name="Oliveira U."/>
            <person name="Santos F.R."/>
            <person name="Vidigal T.H.D.A."/>
            <person name="Brescovit A.D."/>
            <person name="Santos A.J."/>
        </authorList>
    </citation>
    <scope>NUCLEOTIDE SEQUENCE</scope>
    <source>
        <tissue evidence="2">Shoot tissue taken approximately 20 cm above the soil surface</tissue>
    </source>
</reference>
<dbReference type="AlphaFoldDB" id="A0A0A9FWT8"/>
<dbReference type="EMBL" id="GBRH01182227">
    <property type="protein sequence ID" value="JAE15669.1"/>
    <property type="molecule type" value="Transcribed_RNA"/>
</dbReference>
<proteinExistence type="predicted"/>
<feature type="transmembrane region" description="Helical" evidence="1">
    <location>
        <begin position="12"/>
        <end position="31"/>
    </location>
</feature>
<evidence type="ECO:0000256" key="1">
    <source>
        <dbReference type="SAM" id="Phobius"/>
    </source>
</evidence>
<protein>
    <submittedName>
        <fullName evidence="2">Uncharacterized protein</fullName>
    </submittedName>
</protein>
<name>A0A0A9FWT8_ARUDO</name>
<sequence>MVSRNISSYKYVWSYILCYLVWSSAICYCLVHNCALKIYGENSP</sequence>